<dbReference type="GO" id="GO:0005886">
    <property type="term" value="C:plasma membrane"/>
    <property type="evidence" value="ECO:0007669"/>
    <property type="project" value="TreeGrafter"/>
</dbReference>
<dbReference type="PANTHER" id="PTHR47870:SF1">
    <property type="entry name" value="CYTOCHROME C-TYPE BIOGENESIS PROTEIN CCMH"/>
    <property type="match status" value="1"/>
</dbReference>
<sequence length="400" mass="45001">MILFWIGSIILTLILALVIILPLTRGRAESSQSRNQLNTQLYKQRLQELEQDRELGLLEEGELATQELKQSLLDDVVVEQPQHHKRSIMLWLPAVVIVILVAYVGYFQMGAYDKVSDWQDSSERLGELAQKYTQEPLSPEEKVEFLLALRTKLYQYGDRYEGWWLSGRLALELGDGENAQEALEKAMRLTDTPETLMVPYAQALAMSGEELRAENIIKKELAKDANNLAAWRVFALMAMQQNNLSGALARWEQVLERAAPDSQVHEEGEYWTDLINQRLGEDDQADVTGPRYQVEVNTDSNTPYHPGAILFVYAMDAGGDDVPIVAQRIENPTFPLTVTLSNSDAMRPNVNLNGFDNVIIKARLAPSGNVSDKKGAWEGRSGVLNTDEDRQLSVVIDTEL</sequence>
<keyword evidence="5" id="KW-0472">Membrane</keyword>
<keyword evidence="3" id="KW-0201">Cytochrome c-type biogenesis</keyword>
<dbReference type="OrthoDB" id="9776053at2"/>
<comment type="subcellular location">
    <subcellularLocation>
        <location evidence="1">Cell envelope</location>
    </subcellularLocation>
</comment>
<evidence type="ECO:0000256" key="2">
    <source>
        <dbReference type="ARBA" id="ARBA00022737"/>
    </source>
</evidence>
<evidence type="ECO:0000256" key="4">
    <source>
        <dbReference type="ARBA" id="ARBA00022803"/>
    </source>
</evidence>
<evidence type="ECO:0000313" key="9">
    <source>
        <dbReference type="Proteomes" id="UP000243793"/>
    </source>
</evidence>
<dbReference type="InterPro" id="IPR011990">
    <property type="entry name" value="TPR-like_helical_dom_sf"/>
</dbReference>
<feature type="domain" description="Cytochrome c-type biogenesis protein H Ig-like" evidence="6">
    <location>
        <begin position="293"/>
        <end position="397"/>
    </location>
</feature>
<protein>
    <submittedName>
        <fullName evidence="8">C-type cytochrome biogenesis protein CcmI</fullName>
    </submittedName>
</protein>
<dbReference type="PANTHER" id="PTHR47870">
    <property type="entry name" value="CYTOCHROME C-TYPE BIOGENESIS PROTEIN CCMH"/>
    <property type="match status" value="1"/>
</dbReference>
<keyword evidence="2" id="KW-0677">Repeat</keyword>
<evidence type="ECO:0000313" key="8">
    <source>
        <dbReference type="EMBL" id="ART79701.1"/>
    </source>
</evidence>
<dbReference type="InterPro" id="IPR051263">
    <property type="entry name" value="C-type_cytochrome_biogenesis"/>
</dbReference>
<feature type="domain" description="Cytochrome c-type biogenesis protein H TPR" evidence="7">
    <location>
        <begin position="114"/>
        <end position="263"/>
    </location>
</feature>
<reference evidence="9" key="1">
    <citation type="submission" date="2017-05" db="EMBL/GenBank/DDBJ databases">
        <authorList>
            <person name="Sung H."/>
        </authorList>
    </citation>
    <scope>NUCLEOTIDE SEQUENCE [LARGE SCALE GENOMIC DNA]</scope>
    <source>
        <strain evidence="9">AMac2203</strain>
    </source>
</reference>
<dbReference type="InterPro" id="IPR056413">
    <property type="entry name" value="TPR_CcmH_CycH"/>
</dbReference>
<feature type="transmembrane region" description="Helical" evidence="5">
    <location>
        <begin position="6"/>
        <end position="24"/>
    </location>
</feature>
<keyword evidence="5" id="KW-1133">Transmembrane helix</keyword>
<accession>A0A1Y0CWI6</accession>
<evidence type="ECO:0000256" key="1">
    <source>
        <dbReference type="ARBA" id="ARBA00004196"/>
    </source>
</evidence>
<dbReference type="Proteomes" id="UP000243793">
    <property type="component" value="Chromosome"/>
</dbReference>
<dbReference type="Pfam" id="PF23892">
    <property type="entry name" value="Ig_CycH"/>
    <property type="match status" value="1"/>
</dbReference>
<name>A0A1Y0CWI6_9GAMM</name>
<dbReference type="RefSeq" id="WP_086963574.1">
    <property type="nucleotide sequence ID" value="NZ_CP021376.1"/>
</dbReference>
<evidence type="ECO:0000259" key="6">
    <source>
        <dbReference type="Pfam" id="PF23892"/>
    </source>
</evidence>
<dbReference type="EMBL" id="CP021376">
    <property type="protein sequence ID" value="ART79701.1"/>
    <property type="molecule type" value="Genomic_DNA"/>
</dbReference>
<dbReference type="Pfam" id="PF23914">
    <property type="entry name" value="TPR_CcmH_CycH"/>
    <property type="match status" value="1"/>
</dbReference>
<dbReference type="GO" id="GO:0030313">
    <property type="term" value="C:cell envelope"/>
    <property type="evidence" value="ECO:0007669"/>
    <property type="project" value="UniProtKB-SubCell"/>
</dbReference>
<keyword evidence="5" id="KW-0812">Transmembrane</keyword>
<evidence type="ECO:0000256" key="3">
    <source>
        <dbReference type="ARBA" id="ARBA00022748"/>
    </source>
</evidence>
<dbReference type="GO" id="GO:0017004">
    <property type="term" value="P:cytochrome complex assembly"/>
    <property type="evidence" value="ECO:0007669"/>
    <property type="project" value="UniProtKB-KW"/>
</dbReference>
<evidence type="ECO:0000256" key="5">
    <source>
        <dbReference type="SAM" id="Phobius"/>
    </source>
</evidence>
<organism evidence="8 9">
    <name type="scientific">Oceanisphaera avium</name>
    <dbReference type="NCBI Taxonomy" id="1903694"/>
    <lineage>
        <taxon>Bacteria</taxon>
        <taxon>Pseudomonadati</taxon>
        <taxon>Pseudomonadota</taxon>
        <taxon>Gammaproteobacteria</taxon>
        <taxon>Aeromonadales</taxon>
        <taxon>Aeromonadaceae</taxon>
        <taxon>Oceanisphaera</taxon>
    </lineage>
</organism>
<keyword evidence="4" id="KW-0802">TPR repeat</keyword>
<proteinExistence type="predicted"/>
<dbReference type="KEGG" id="ocm:CBP12_05670"/>
<evidence type="ECO:0000259" key="7">
    <source>
        <dbReference type="Pfam" id="PF23914"/>
    </source>
</evidence>
<gene>
    <name evidence="8" type="ORF">CBP12_05670</name>
</gene>
<dbReference type="SUPFAM" id="SSF48452">
    <property type="entry name" value="TPR-like"/>
    <property type="match status" value="1"/>
</dbReference>
<keyword evidence="9" id="KW-1185">Reference proteome</keyword>
<feature type="transmembrane region" description="Helical" evidence="5">
    <location>
        <begin position="88"/>
        <end position="106"/>
    </location>
</feature>
<dbReference type="InterPro" id="IPR017560">
    <property type="entry name" value="Cyt_c_biogenesis_CcmI"/>
</dbReference>
<dbReference type="AlphaFoldDB" id="A0A1Y0CWI6"/>
<dbReference type="Gene3D" id="1.25.40.10">
    <property type="entry name" value="Tetratricopeptide repeat domain"/>
    <property type="match status" value="1"/>
</dbReference>
<dbReference type="NCBIfam" id="TIGR03142">
    <property type="entry name" value="cytochro_ccmI"/>
    <property type="match status" value="1"/>
</dbReference>
<dbReference type="InterPro" id="IPR056412">
    <property type="entry name" value="Ig_CycH"/>
</dbReference>